<evidence type="ECO:0000256" key="1">
    <source>
        <dbReference type="SAM" id="MobiDB-lite"/>
    </source>
</evidence>
<reference evidence="2" key="2">
    <citation type="submission" date="2020-11" db="EMBL/GenBank/DDBJ databases">
        <authorList>
            <person name="McCartney M.A."/>
            <person name="Auch B."/>
            <person name="Kono T."/>
            <person name="Mallez S."/>
            <person name="Becker A."/>
            <person name="Gohl D.M."/>
            <person name="Silverstein K.A.T."/>
            <person name="Koren S."/>
            <person name="Bechman K.B."/>
            <person name="Herman A."/>
            <person name="Abrahante J.E."/>
            <person name="Garbe J."/>
        </authorList>
    </citation>
    <scope>NUCLEOTIDE SEQUENCE</scope>
    <source>
        <strain evidence="2">Duluth1</strain>
        <tissue evidence="2">Whole animal</tissue>
    </source>
</reference>
<feature type="region of interest" description="Disordered" evidence="1">
    <location>
        <begin position="57"/>
        <end position="81"/>
    </location>
</feature>
<protein>
    <submittedName>
        <fullName evidence="2">Uncharacterized protein</fullName>
    </submittedName>
</protein>
<keyword evidence="3" id="KW-1185">Reference proteome</keyword>
<reference evidence="2" key="1">
    <citation type="journal article" date="2019" name="bioRxiv">
        <title>The Genome of the Zebra Mussel, Dreissena polymorpha: A Resource for Invasive Species Research.</title>
        <authorList>
            <person name="McCartney M.A."/>
            <person name="Auch B."/>
            <person name="Kono T."/>
            <person name="Mallez S."/>
            <person name="Zhang Y."/>
            <person name="Obille A."/>
            <person name="Becker A."/>
            <person name="Abrahante J.E."/>
            <person name="Garbe J."/>
            <person name="Badalamenti J.P."/>
            <person name="Herman A."/>
            <person name="Mangelson H."/>
            <person name="Liachko I."/>
            <person name="Sullivan S."/>
            <person name="Sone E.D."/>
            <person name="Koren S."/>
            <person name="Silverstein K.A.T."/>
            <person name="Beckman K.B."/>
            <person name="Gohl D.M."/>
        </authorList>
    </citation>
    <scope>NUCLEOTIDE SEQUENCE</scope>
    <source>
        <strain evidence="2">Duluth1</strain>
        <tissue evidence="2">Whole animal</tissue>
    </source>
</reference>
<proteinExistence type="predicted"/>
<comment type="caution">
    <text evidence="2">The sequence shown here is derived from an EMBL/GenBank/DDBJ whole genome shotgun (WGS) entry which is preliminary data.</text>
</comment>
<gene>
    <name evidence="2" type="ORF">DPMN_032169</name>
</gene>
<dbReference type="AlphaFoldDB" id="A0A9D4M3R5"/>
<evidence type="ECO:0000313" key="2">
    <source>
        <dbReference type="EMBL" id="KAH3869013.1"/>
    </source>
</evidence>
<feature type="compositionally biased region" description="Basic and acidic residues" evidence="1">
    <location>
        <begin position="57"/>
        <end position="66"/>
    </location>
</feature>
<dbReference type="EMBL" id="JAIWYP010000002">
    <property type="protein sequence ID" value="KAH3869013.1"/>
    <property type="molecule type" value="Genomic_DNA"/>
</dbReference>
<dbReference type="Proteomes" id="UP000828390">
    <property type="component" value="Unassembled WGS sequence"/>
</dbReference>
<accession>A0A9D4M3R5</accession>
<sequence length="81" mass="9317">MKPSSYPYHFPIHGLAFEYWFFLLDLGSTRYYFFHNECFIHLNGLEGDFNKLHVCPRDSSRGDNRGRGNGGISGSGRRVSN</sequence>
<organism evidence="2 3">
    <name type="scientific">Dreissena polymorpha</name>
    <name type="common">Zebra mussel</name>
    <name type="synonym">Mytilus polymorpha</name>
    <dbReference type="NCBI Taxonomy" id="45954"/>
    <lineage>
        <taxon>Eukaryota</taxon>
        <taxon>Metazoa</taxon>
        <taxon>Spiralia</taxon>
        <taxon>Lophotrochozoa</taxon>
        <taxon>Mollusca</taxon>
        <taxon>Bivalvia</taxon>
        <taxon>Autobranchia</taxon>
        <taxon>Heteroconchia</taxon>
        <taxon>Euheterodonta</taxon>
        <taxon>Imparidentia</taxon>
        <taxon>Neoheterodontei</taxon>
        <taxon>Myida</taxon>
        <taxon>Dreissenoidea</taxon>
        <taxon>Dreissenidae</taxon>
        <taxon>Dreissena</taxon>
    </lineage>
</organism>
<evidence type="ECO:0000313" key="3">
    <source>
        <dbReference type="Proteomes" id="UP000828390"/>
    </source>
</evidence>
<name>A0A9D4M3R5_DREPO</name>